<dbReference type="Gene3D" id="3.50.50.60">
    <property type="entry name" value="FAD/NAD(P)-binding domain"/>
    <property type="match status" value="1"/>
</dbReference>
<keyword evidence="1" id="KW-0560">Oxidoreductase</keyword>
<dbReference type="GO" id="GO:0050660">
    <property type="term" value="F:flavin adenine dinucleotide binding"/>
    <property type="evidence" value="ECO:0007669"/>
    <property type="project" value="TreeGrafter"/>
</dbReference>
<proteinExistence type="predicted"/>
<keyword evidence="3" id="KW-1185">Reference proteome</keyword>
<organism evidence="2 3">
    <name type="scientific">[Brevibacterium] flavum</name>
    <dbReference type="NCBI Taxonomy" id="92706"/>
    <lineage>
        <taxon>Bacteria</taxon>
        <taxon>Bacillati</taxon>
        <taxon>Actinomycetota</taxon>
        <taxon>Actinomycetes</taxon>
        <taxon>Mycobacteriales</taxon>
        <taxon>Corynebacteriaceae</taxon>
        <taxon>Corynebacterium</taxon>
    </lineage>
</organism>
<evidence type="ECO:0000313" key="3">
    <source>
        <dbReference type="Proteomes" id="UP000034037"/>
    </source>
</evidence>
<dbReference type="EMBL" id="CP011309">
    <property type="protein sequence ID" value="AKF27486.1"/>
    <property type="molecule type" value="Genomic_DNA"/>
</dbReference>
<dbReference type="GO" id="GO:0004497">
    <property type="term" value="F:monooxygenase activity"/>
    <property type="evidence" value="ECO:0007669"/>
    <property type="project" value="TreeGrafter"/>
</dbReference>
<evidence type="ECO:0000313" key="2">
    <source>
        <dbReference type="EMBL" id="AKF27486.1"/>
    </source>
</evidence>
<dbReference type="SUPFAM" id="SSF51905">
    <property type="entry name" value="FAD/NAD(P)-binding domain"/>
    <property type="match status" value="2"/>
</dbReference>
<sequence length="342" mass="37468">MMSHLQTEGAGNDHDHYEAVIIGGGQAGLATAYYLMRAGVQTLILDDQPASGGAWLHVWPSLHLFSTSDFSNLPGWPMPKFDGFPTSSHVVDYLTEYERRYEIPVSRSVSVDKVDFVNGAFHLQSGTRSWIAKNVVSATGTWSAPFVPAFPGKFSGTHWHSSNYPGVHPFVGQRIAIVGGANSGAQIAAELSEVSEVTWFTRDKPRWMPDDVDGRELFRRNRLRALAIQRGERDPGPDSELGDIVMLPEVRRARDSGKLFATPMFGSLDEIRADHLIWCTGFRPAIRPVRQLLKHGQPKVPGLYLVGYGDWTGPGSATITGVGLYAKRAAKEIAASVGKVVK</sequence>
<dbReference type="Proteomes" id="UP000034037">
    <property type="component" value="Chromosome"/>
</dbReference>
<dbReference type="PANTHER" id="PTHR43539:SF78">
    <property type="entry name" value="FLAVIN-CONTAINING MONOOXYGENASE"/>
    <property type="match status" value="1"/>
</dbReference>
<name>A0A0F6WQQ6_9CORY</name>
<evidence type="ECO:0000256" key="1">
    <source>
        <dbReference type="ARBA" id="ARBA00023002"/>
    </source>
</evidence>
<dbReference type="PRINTS" id="PR00469">
    <property type="entry name" value="PNDRDTASEII"/>
</dbReference>
<dbReference type="PRINTS" id="PR00368">
    <property type="entry name" value="FADPNR"/>
</dbReference>
<dbReference type="InterPro" id="IPR050982">
    <property type="entry name" value="Auxin_biosynth/cation_transpt"/>
</dbReference>
<protein>
    <submittedName>
        <fullName evidence="2">Pyridine nucleotide-disulfide oxidoreductase</fullName>
    </submittedName>
</protein>
<reference evidence="2 3" key="1">
    <citation type="submission" date="2015-04" db="EMBL/GenBank/DDBJ databases">
        <title>Complete Genome Sequence of Brevibacterium flavum ATCC 15168.</title>
        <authorList>
            <person name="Ahn J."/>
            <person name="Park G."/>
            <person name="Jeon W."/>
            <person name="Jang Y."/>
            <person name="Jang M."/>
            <person name="Lee H."/>
            <person name="Lee H."/>
        </authorList>
    </citation>
    <scope>NUCLEOTIDE SEQUENCE [LARGE SCALE GENOMIC DNA]</scope>
    <source>
        <strain evidence="2 3">ATCC 15168</strain>
    </source>
</reference>
<dbReference type="AlphaFoldDB" id="A0A0F6WQQ6"/>
<dbReference type="PANTHER" id="PTHR43539">
    <property type="entry name" value="FLAVIN-BINDING MONOOXYGENASE-LIKE PROTEIN (AFU_ORTHOLOGUE AFUA_4G09220)"/>
    <property type="match status" value="1"/>
</dbReference>
<dbReference type="HOGENOM" id="CLU_006909_1_2_11"/>
<dbReference type="Pfam" id="PF13738">
    <property type="entry name" value="Pyr_redox_3"/>
    <property type="match status" value="1"/>
</dbReference>
<gene>
    <name evidence="2" type="ORF">YH66_07980</name>
</gene>
<dbReference type="RefSeq" id="WP_003860013.1">
    <property type="nucleotide sequence ID" value="NZ_CP011309.1"/>
</dbReference>
<dbReference type="NCBIfam" id="NF040505">
    <property type="entry name" value="ArsO_flavin_mono"/>
    <property type="match status" value="1"/>
</dbReference>
<dbReference type="InterPro" id="IPR036188">
    <property type="entry name" value="FAD/NAD-bd_sf"/>
</dbReference>
<accession>A0A0F6WQQ6</accession>
<dbReference type="PATRIC" id="fig|92706.3.peg.1663"/>